<sequence>PRPHIDGTQITLLWLQKLKPHECRYEFRFYLPELERLVEALQIPDPFKTSSRYVFSAIEALCLLLARFRSAGNIYDLTKDFGRGATAIAELINELVIYLDDIWKHLLDYDDEGILAPEALQQYADAIRGAGAPLDSVWGFIDCTIRNIARPSHWQRAAYNGYKKYHALKYQAV</sequence>
<keyword evidence="2" id="KW-1185">Reference proteome</keyword>
<dbReference type="PANTHER" id="PTHR34615">
    <property type="entry name" value="PX DOMAIN-CONTAINING PROTEIN"/>
    <property type="match status" value="1"/>
</dbReference>
<dbReference type="Proteomes" id="UP001219525">
    <property type="component" value="Unassembled WGS sequence"/>
</dbReference>
<gene>
    <name evidence="1" type="ORF">GGX14DRAFT_311382</name>
</gene>
<organism evidence="1 2">
    <name type="scientific">Mycena pura</name>
    <dbReference type="NCBI Taxonomy" id="153505"/>
    <lineage>
        <taxon>Eukaryota</taxon>
        <taxon>Fungi</taxon>
        <taxon>Dikarya</taxon>
        <taxon>Basidiomycota</taxon>
        <taxon>Agaricomycotina</taxon>
        <taxon>Agaricomycetes</taxon>
        <taxon>Agaricomycetidae</taxon>
        <taxon>Agaricales</taxon>
        <taxon>Marasmiineae</taxon>
        <taxon>Mycenaceae</taxon>
        <taxon>Mycena</taxon>
    </lineage>
</organism>
<comment type="caution">
    <text evidence="1">The sequence shown here is derived from an EMBL/GenBank/DDBJ whole genome shotgun (WGS) entry which is preliminary data.</text>
</comment>
<protein>
    <submittedName>
        <fullName evidence="1">Uncharacterized protein</fullName>
    </submittedName>
</protein>
<feature type="non-terminal residue" evidence="1">
    <location>
        <position position="173"/>
    </location>
</feature>
<accession>A0AAD6V9U2</accession>
<dbReference type="AlphaFoldDB" id="A0AAD6V9U2"/>
<name>A0AAD6V9U2_9AGAR</name>
<reference evidence="1" key="1">
    <citation type="submission" date="2023-03" db="EMBL/GenBank/DDBJ databases">
        <title>Massive genome expansion in bonnet fungi (Mycena s.s.) driven by repeated elements and novel gene families across ecological guilds.</title>
        <authorList>
            <consortium name="Lawrence Berkeley National Laboratory"/>
            <person name="Harder C.B."/>
            <person name="Miyauchi S."/>
            <person name="Viragh M."/>
            <person name="Kuo A."/>
            <person name="Thoen E."/>
            <person name="Andreopoulos B."/>
            <person name="Lu D."/>
            <person name="Skrede I."/>
            <person name="Drula E."/>
            <person name="Henrissat B."/>
            <person name="Morin E."/>
            <person name="Kohler A."/>
            <person name="Barry K."/>
            <person name="LaButti K."/>
            <person name="Morin E."/>
            <person name="Salamov A."/>
            <person name="Lipzen A."/>
            <person name="Mereny Z."/>
            <person name="Hegedus B."/>
            <person name="Baldrian P."/>
            <person name="Stursova M."/>
            <person name="Weitz H."/>
            <person name="Taylor A."/>
            <person name="Grigoriev I.V."/>
            <person name="Nagy L.G."/>
            <person name="Martin F."/>
            <person name="Kauserud H."/>
        </authorList>
    </citation>
    <scope>NUCLEOTIDE SEQUENCE</scope>
    <source>
        <strain evidence="1">9144</strain>
    </source>
</reference>
<dbReference type="PANTHER" id="PTHR34615:SF1">
    <property type="entry name" value="PX DOMAIN-CONTAINING PROTEIN"/>
    <property type="match status" value="1"/>
</dbReference>
<proteinExistence type="predicted"/>
<dbReference type="EMBL" id="JARJCW010000039">
    <property type="protein sequence ID" value="KAJ7206541.1"/>
    <property type="molecule type" value="Genomic_DNA"/>
</dbReference>
<evidence type="ECO:0000313" key="2">
    <source>
        <dbReference type="Proteomes" id="UP001219525"/>
    </source>
</evidence>
<evidence type="ECO:0000313" key="1">
    <source>
        <dbReference type="EMBL" id="KAJ7206541.1"/>
    </source>
</evidence>
<feature type="non-terminal residue" evidence="1">
    <location>
        <position position="1"/>
    </location>
</feature>